<name>A0A1H2C7B8_MUCMA</name>
<dbReference type="EMBL" id="LT629740">
    <property type="protein sequence ID" value="SDT65986.1"/>
    <property type="molecule type" value="Genomic_DNA"/>
</dbReference>
<accession>A0A1H2C7B8</accession>
<dbReference type="Proteomes" id="UP000199679">
    <property type="component" value="Chromosome I"/>
</dbReference>
<dbReference type="Gene3D" id="3.40.1580.10">
    <property type="entry name" value="SMI1/KNR4-like"/>
    <property type="match status" value="1"/>
</dbReference>
<organism evidence="2 3">
    <name type="scientific">Mucilaginibacter mallensis</name>
    <dbReference type="NCBI Taxonomy" id="652787"/>
    <lineage>
        <taxon>Bacteria</taxon>
        <taxon>Pseudomonadati</taxon>
        <taxon>Bacteroidota</taxon>
        <taxon>Sphingobacteriia</taxon>
        <taxon>Sphingobacteriales</taxon>
        <taxon>Sphingobacteriaceae</taxon>
        <taxon>Mucilaginibacter</taxon>
    </lineage>
</organism>
<gene>
    <name evidence="2" type="ORF">SAMN05216490_4670</name>
</gene>
<evidence type="ECO:0000259" key="1">
    <source>
        <dbReference type="Pfam" id="PF09346"/>
    </source>
</evidence>
<keyword evidence="3" id="KW-1185">Reference proteome</keyword>
<dbReference type="OrthoDB" id="9805586at2"/>
<dbReference type="STRING" id="652787.SAMN05216490_4670"/>
<sequence>MFFKKQIDYEKILLKYVDSDFYLVACGKDAPSYDTLKIFEKKHSIKLPEEFKAFSVSPLGGIYIDIKDDIWPRPKPLEVGSFWSFLYGFAVFGFAIDISDWMNIENQANKFKEQTNNNYIPFMKVIGDSDLYCFDGKGLIYQWDHELDLFKKIDKSFNELLEYEISELKLRKDRKVKSSS</sequence>
<feature type="domain" description="Knr4/Smi1-like" evidence="1">
    <location>
        <begin position="34"/>
        <end position="162"/>
    </location>
</feature>
<evidence type="ECO:0000313" key="2">
    <source>
        <dbReference type="EMBL" id="SDT65986.1"/>
    </source>
</evidence>
<reference evidence="2 3" key="1">
    <citation type="submission" date="2016-10" db="EMBL/GenBank/DDBJ databases">
        <authorList>
            <person name="de Groot N.N."/>
        </authorList>
    </citation>
    <scope>NUCLEOTIDE SEQUENCE [LARGE SCALE GENOMIC DNA]</scope>
    <source>
        <strain evidence="2 3">MP1X4</strain>
    </source>
</reference>
<dbReference type="InterPro" id="IPR037883">
    <property type="entry name" value="Knr4/Smi1-like_sf"/>
</dbReference>
<dbReference type="InterPro" id="IPR018958">
    <property type="entry name" value="Knr4/Smi1-like_dom"/>
</dbReference>
<proteinExistence type="predicted"/>
<protein>
    <submittedName>
        <fullName evidence="2">SMI1-KNR4 cell-wall</fullName>
    </submittedName>
</protein>
<evidence type="ECO:0000313" key="3">
    <source>
        <dbReference type="Proteomes" id="UP000199679"/>
    </source>
</evidence>
<dbReference type="RefSeq" id="WP_091378974.1">
    <property type="nucleotide sequence ID" value="NZ_LT629740.1"/>
</dbReference>
<dbReference type="Pfam" id="PF09346">
    <property type="entry name" value="SMI1_KNR4"/>
    <property type="match status" value="1"/>
</dbReference>
<dbReference type="SUPFAM" id="SSF160631">
    <property type="entry name" value="SMI1/KNR4-like"/>
    <property type="match status" value="1"/>
</dbReference>
<dbReference type="AlphaFoldDB" id="A0A1H2C7B8"/>